<dbReference type="Gene3D" id="3.40.1350.10">
    <property type="match status" value="1"/>
</dbReference>
<comment type="similarity">
    <text evidence="1 2">Belongs to the UPF0102 family.</text>
</comment>
<dbReference type="InterPro" id="IPR011335">
    <property type="entry name" value="Restrct_endonuc-II-like"/>
</dbReference>
<dbReference type="NCBIfam" id="NF009150">
    <property type="entry name" value="PRK12497.1-3"/>
    <property type="match status" value="1"/>
</dbReference>
<evidence type="ECO:0000256" key="2">
    <source>
        <dbReference type="HAMAP-Rule" id="MF_00048"/>
    </source>
</evidence>
<dbReference type="Pfam" id="PF02021">
    <property type="entry name" value="UPF0102"/>
    <property type="match status" value="1"/>
</dbReference>
<keyword evidence="5" id="KW-1185">Reference proteome</keyword>
<evidence type="ECO:0000256" key="3">
    <source>
        <dbReference type="SAM" id="MobiDB-lite"/>
    </source>
</evidence>
<dbReference type="Proteomes" id="UP001596108">
    <property type="component" value="Unassembled WGS sequence"/>
</dbReference>
<evidence type="ECO:0000313" key="5">
    <source>
        <dbReference type="Proteomes" id="UP001596108"/>
    </source>
</evidence>
<dbReference type="InterPro" id="IPR011856">
    <property type="entry name" value="tRNA_endonuc-like_dom_sf"/>
</dbReference>
<dbReference type="CDD" id="cd20736">
    <property type="entry name" value="PoNe_Nuclease"/>
    <property type="match status" value="1"/>
</dbReference>
<dbReference type="EMBL" id="JBHSNC010000057">
    <property type="protein sequence ID" value="MFC5532429.1"/>
    <property type="molecule type" value="Genomic_DNA"/>
</dbReference>
<comment type="caution">
    <text evidence="4">The sequence shown here is derived from an EMBL/GenBank/DDBJ whole genome shotgun (WGS) entry which is preliminary data.</text>
</comment>
<evidence type="ECO:0000256" key="1">
    <source>
        <dbReference type="ARBA" id="ARBA00006738"/>
    </source>
</evidence>
<gene>
    <name evidence="4" type="ORF">ACFPQ4_23685</name>
</gene>
<dbReference type="NCBIfam" id="TIGR00252">
    <property type="entry name" value="YraN family protein"/>
    <property type="match status" value="1"/>
</dbReference>
<sequence>MDTRQQPPRAASRRSPGNRAATGRIGEEAAADYLAEKGYRVLERNWRCRIGEIDLVADDNGTLVFVEVRSRTNPTRFGTAIEAITERKRRQVREVAAYYLAQRKHFATPSVRCDVVAVTLRHDGTVAELKHIPGAF</sequence>
<accession>A0ABW0R7C4</accession>
<dbReference type="InterPro" id="IPR003509">
    <property type="entry name" value="UPF0102_YraN-like"/>
</dbReference>
<dbReference type="PANTHER" id="PTHR34039:SF1">
    <property type="entry name" value="UPF0102 PROTEIN YRAN"/>
    <property type="match status" value="1"/>
</dbReference>
<name>A0ABW0R7C4_9BACL</name>
<dbReference type="SUPFAM" id="SSF52980">
    <property type="entry name" value="Restriction endonuclease-like"/>
    <property type="match status" value="1"/>
</dbReference>
<dbReference type="RefSeq" id="WP_378114393.1">
    <property type="nucleotide sequence ID" value="NZ_JBHSNC010000057.1"/>
</dbReference>
<dbReference type="NCBIfam" id="NF009154">
    <property type="entry name" value="PRK12497.3-3"/>
    <property type="match status" value="1"/>
</dbReference>
<reference evidence="5" key="1">
    <citation type="journal article" date="2019" name="Int. J. Syst. Evol. Microbiol.">
        <title>The Global Catalogue of Microorganisms (GCM) 10K type strain sequencing project: providing services to taxonomists for standard genome sequencing and annotation.</title>
        <authorList>
            <consortium name="The Broad Institute Genomics Platform"/>
            <consortium name="The Broad Institute Genome Sequencing Center for Infectious Disease"/>
            <person name="Wu L."/>
            <person name="Ma J."/>
        </authorList>
    </citation>
    <scope>NUCLEOTIDE SEQUENCE [LARGE SCALE GENOMIC DNA]</scope>
    <source>
        <strain evidence="5">CGMCC 1.18578</strain>
    </source>
</reference>
<dbReference type="HAMAP" id="MF_00048">
    <property type="entry name" value="UPF0102"/>
    <property type="match status" value="1"/>
</dbReference>
<organism evidence="4 5">
    <name type="scientific">Cohnella yongneupensis</name>
    <dbReference type="NCBI Taxonomy" id="425006"/>
    <lineage>
        <taxon>Bacteria</taxon>
        <taxon>Bacillati</taxon>
        <taxon>Bacillota</taxon>
        <taxon>Bacilli</taxon>
        <taxon>Bacillales</taxon>
        <taxon>Paenibacillaceae</taxon>
        <taxon>Cohnella</taxon>
    </lineage>
</organism>
<protein>
    <recommendedName>
        <fullName evidence="2">UPF0102 protein ACFPQ4_23685</fullName>
    </recommendedName>
</protein>
<evidence type="ECO:0000313" key="4">
    <source>
        <dbReference type="EMBL" id="MFC5532429.1"/>
    </source>
</evidence>
<proteinExistence type="inferred from homology"/>
<feature type="region of interest" description="Disordered" evidence="3">
    <location>
        <begin position="1"/>
        <end position="21"/>
    </location>
</feature>
<dbReference type="PANTHER" id="PTHR34039">
    <property type="entry name" value="UPF0102 PROTEIN YRAN"/>
    <property type="match status" value="1"/>
</dbReference>